<reference evidence="8" key="1">
    <citation type="journal article" date="2019" name="Int. J. Syst. Evol. Microbiol.">
        <title>The Global Catalogue of Microorganisms (GCM) 10K type strain sequencing project: providing services to taxonomists for standard genome sequencing and annotation.</title>
        <authorList>
            <consortium name="The Broad Institute Genomics Platform"/>
            <consortium name="The Broad Institute Genome Sequencing Center for Infectious Disease"/>
            <person name="Wu L."/>
            <person name="Ma J."/>
        </authorList>
    </citation>
    <scope>NUCLEOTIDE SEQUENCE [LARGE SCALE GENOMIC DNA]</scope>
    <source>
        <strain evidence="8">CGMCC 1.10759</strain>
    </source>
</reference>
<dbReference type="Gene3D" id="1.10.10.10">
    <property type="entry name" value="Winged helix-like DNA-binding domain superfamily/Winged helix DNA-binding domain"/>
    <property type="match status" value="1"/>
</dbReference>
<dbReference type="Pfam" id="PF04542">
    <property type="entry name" value="Sigma70_r2"/>
    <property type="match status" value="1"/>
</dbReference>
<evidence type="ECO:0000313" key="8">
    <source>
        <dbReference type="Proteomes" id="UP001595904"/>
    </source>
</evidence>
<comment type="similarity">
    <text evidence="1">Belongs to the sigma-70 factor family. ECF subfamily.</text>
</comment>
<keyword evidence="8" id="KW-1185">Reference proteome</keyword>
<sequence length="188" mass="21140">MKNAKPRGRRLPETDARFFVTAIAKRYGSRLRRFLSTRLRNSHEVPDLAQEVFLRLLRVDHHESIRSPEAYLFTVARHVLHQHAARVSAEQSTVDIAEVITELHALAGDEPTAKAESAEAIARFEILLKGLPSRVATALVMHKVFGYTVQEIGDEFGVSRETAKKYLARAAEHCRNALAGQEYGDSHE</sequence>
<organism evidence="7 8">
    <name type="scientific">Steroidobacter flavus</name>
    <dbReference type="NCBI Taxonomy" id="1842136"/>
    <lineage>
        <taxon>Bacteria</taxon>
        <taxon>Pseudomonadati</taxon>
        <taxon>Pseudomonadota</taxon>
        <taxon>Gammaproteobacteria</taxon>
        <taxon>Steroidobacterales</taxon>
        <taxon>Steroidobacteraceae</taxon>
        <taxon>Steroidobacter</taxon>
    </lineage>
</organism>
<keyword evidence="2" id="KW-0805">Transcription regulation</keyword>
<feature type="domain" description="RNA polymerase sigma factor 70 region 4 type 2" evidence="6">
    <location>
        <begin position="127"/>
        <end position="174"/>
    </location>
</feature>
<evidence type="ECO:0000259" key="6">
    <source>
        <dbReference type="Pfam" id="PF08281"/>
    </source>
</evidence>
<evidence type="ECO:0000256" key="3">
    <source>
        <dbReference type="ARBA" id="ARBA00023082"/>
    </source>
</evidence>
<accession>A0ABV8SZG6</accession>
<dbReference type="InterPro" id="IPR036388">
    <property type="entry name" value="WH-like_DNA-bd_sf"/>
</dbReference>
<dbReference type="Proteomes" id="UP001595904">
    <property type="component" value="Unassembled WGS sequence"/>
</dbReference>
<dbReference type="Gene3D" id="1.10.1740.10">
    <property type="match status" value="1"/>
</dbReference>
<dbReference type="InterPro" id="IPR013325">
    <property type="entry name" value="RNA_pol_sigma_r2"/>
</dbReference>
<evidence type="ECO:0000256" key="4">
    <source>
        <dbReference type="ARBA" id="ARBA00023163"/>
    </source>
</evidence>
<evidence type="ECO:0000259" key="5">
    <source>
        <dbReference type="Pfam" id="PF04542"/>
    </source>
</evidence>
<dbReference type="PANTHER" id="PTHR43133:SF63">
    <property type="entry name" value="RNA POLYMERASE SIGMA FACTOR FECI-RELATED"/>
    <property type="match status" value="1"/>
</dbReference>
<dbReference type="EMBL" id="JBHSDU010000014">
    <property type="protein sequence ID" value="MFC4312348.1"/>
    <property type="molecule type" value="Genomic_DNA"/>
</dbReference>
<feature type="domain" description="RNA polymerase sigma-70 region 2" evidence="5">
    <location>
        <begin position="25"/>
        <end position="86"/>
    </location>
</feature>
<evidence type="ECO:0000313" key="7">
    <source>
        <dbReference type="EMBL" id="MFC4312348.1"/>
    </source>
</evidence>
<gene>
    <name evidence="7" type="ORF">ACFPN2_24915</name>
</gene>
<name>A0ABV8SZG6_9GAMM</name>
<dbReference type="InterPro" id="IPR039425">
    <property type="entry name" value="RNA_pol_sigma-70-like"/>
</dbReference>
<dbReference type="Pfam" id="PF08281">
    <property type="entry name" value="Sigma70_r4_2"/>
    <property type="match status" value="1"/>
</dbReference>
<dbReference type="InterPro" id="IPR014284">
    <property type="entry name" value="RNA_pol_sigma-70_dom"/>
</dbReference>
<comment type="caution">
    <text evidence="7">The sequence shown here is derived from an EMBL/GenBank/DDBJ whole genome shotgun (WGS) entry which is preliminary data.</text>
</comment>
<dbReference type="InterPro" id="IPR013249">
    <property type="entry name" value="RNA_pol_sigma70_r4_t2"/>
</dbReference>
<evidence type="ECO:0000256" key="2">
    <source>
        <dbReference type="ARBA" id="ARBA00023015"/>
    </source>
</evidence>
<dbReference type="SUPFAM" id="SSF88946">
    <property type="entry name" value="Sigma2 domain of RNA polymerase sigma factors"/>
    <property type="match status" value="1"/>
</dbReference>
<dbReference type="PANTHER" id="PTHR43133">
    <property type="entry name" value="RNA POLYMERASE ECF-TYPE SIGMA FACTO"/>
    <property type="match status" value="1"/>
</dbReference>
<protein>
    <submittedName>
        <fullName evidence="7">RNA polymerase sigma factor</fullName>
    </submittedName>
</protein>
<dbReference type="SUPFAM" id="SSF88659">
    <property type="entry name" value="Sigma3 and sigma4 domains of RNA polymerase sigma factors"/>
    <property type="match status" value="1"/>
</dbReference>
<proteinExistence type="inferred from homology"/>
<dbReference type="NCBIfam" id="TIGR02937">
    <property type="entry name" value="sigma70-ECF"/>
    <property type="match status" value="1"/>
</dbReference>
<keyword evidence="4" id="KW-0804">Transcription</keyword>
<dbReference type="RefSeq" id="WP_380601661.1">
    <property type="nucleotide sequence ID" value="NZ_JBHSDU010000014.1"/>
</dbReference>
<evidence type="ECO:0000256" key="1">
    <source>
        <dbReference type="ARBA" id="ARBA00010641"/>
    </source>
</evidence>
<keyword evidence="3" id="KW-0731">Sigma factor</keyword>
<dbReference type="InterPro" id="IPR013324">
    <property type="entry name" value="RNA_pol_sigma_r3/r4-like"/>
</dbReference>
<dbReference type="InterPro" id="IPR007627">
    <property type="entry name" value="RNA_pol_sigma70_r2"/>
</dbReference>